<gene>
    <name evidence="5" type="ORF">ACFO26_05965</name>
</gene>
<evidence type="ECO:0000259" key="4">
    <source>
        <dbReference type="Pfam" id="PF20874"/>
    </source>
</evidence>
<organism evidence="5 6">
    <name type="scientific">Lactococcus nasutitermitis</name>
    <dbReference type="NCBI Taxonomy" id="1652957"/>
    <lineage>
        <taxon>Bacteria</taxon>
        <taxon>Bacillati</taxon>
        <taxon>Bacillota</taxon>
        <taxon>Bacilli</taxon>
        <taxon>Lactobacillales</taxon>
        <taxon>Streptococcaceae</taxon>
        <taxon>Lactococcus</taxon>
    </lineage>
</organism>
<dbReference type="InterPro" id="IPR005094">
    <property type="entry name" value="Endonuclease_MobA/VirD2"/>
</dbReference>
<evidence type="ECO:0000313" key="5">
    <source>
        <dbReference type="EMBL" id="MFC4652450.1"/>
    </source>
</evidence>
<evidence type="ECO:0000256" key="1">
    <source>
        <dbReference type="SAM" id="Coils"/>
    </source>
</evidence>
<keyword evidence="1" id="KW-0175">Coiled coil</keyword>
<feature type="domain" description="MobA/VirD2-like nuclease" evidence="2">
    <location>
        <begin position="44"/>
        <end position="210"/>
    </location>
</feature>
<evidence type="ECO:0000259" key="3">
    <source>
        <dbReference type="Pfam" id="PF11083"/>
    </source>
</evidence>
<dbReference type="Pfam" id="PF11083">
    <property type="entry name" value="Relaxase_C"/>
    <property type="match status" value="1"/>
</dbReference>
<dbReference type="InterPro" id="IPR048299">
    <property type="entry name" value="LtrB_central"/>
</dbReference>
<dbReference type="Pfam" id="PF20874">
    <property type="entry name" value="Relaxase_M"/>
    <property type="match status" value="1"/>
</dbReference>
<protein>
    <submittedName>
        <fullName evidence="5">Relaxase/mobilization nuclease domain-containing protein</fullName>
    </submittedName>
</protein>
<dbReference type="EMBL" id="JBHSGD010000005">
    <property type="protein sequence ID" value="MFC4652450.1"/>
    <property type="molecule type" value="Genomic_DNA"/>
</dbReference>
<accession>A0ABV9JGC3</accession>
<dbReference type="Pfam" id="PF03432">
    <property type="entry name" value="Relaxase"/>
    <property type="match status" value="1"/>
</dbReference>
<dbReference type="Proteomes" id="UP001595987">
    <property type="component" value="Unassembled WGS sequence"/>
</dbReference>
<comment type="caution">
    <text evidence="5">The sequence shown here is derived from an EMBL/GenBank/DDBJ whole genome shotgun (WGS) entry which is preliminary data.</text>
</comment>
<sequence>MVYTKHFAIHTVNKLGQLKDYVEDATKTLVDNKEKNHLENIFPYMMNDDKTLSKQLVSGYHISNIYQASDEFIDTKKLAAKARGINYIFNPKTKKLEFQMSSLEKAKNGKKAVLAHHLVQSFSPEDGLSPEEIHEIGRQTVLELTGGEYEFVVATHVDKKHIHNHLVFNSTNSISGKQFDWKITEVNGKHKDMSKKAFEEISDRIASAHGAKIIEKSPKTSHAKYTQWQTENIFKSKIKSRLDFLLEHSYDLDDFKKKADALHLHMNFSGKWATYRLLDEPQINVTRSRVMDKSKDGEKPQLNRYNLEQIVERLKINTGYFSIEDIIEKYEEKVETAKNDFDFQAVIEPWQIDHVTNKGLYLNVDFGIGQHGIVFVGGYKTDLLENGNYNLYVRRNDYFYFMDQEGAVNNRYMMGSTLIRQLSLYNGTIPVKKERVISTINELTDAINFLASRGVDQGGEQLTSLENQLIEAVNEAKDKLNELDEKIFELENLAKQIMERENSNENSKDVSDLNLEQIETQLASVKLSRSILKEKLDEIVKEINAYQEILYAANTNKGTQNNI</sequence>
<dbReference type="InterPro" id="IPR021112">
    <property type="entry name" value="LtrB_C"/>
</dbReference>
<keyword evidence="6" id="KW-1185">Reference proteome</keyword>
<dbReference type="RefSeq" id="WP_213534820.1">
    <property type="nucleotide sequence ID" value="NZ_BOVQ01000004.1"/>
</dbReference>
<proteinExistence type="predicted"/>
<evidence type="ECO:0000259" key="2">
    <source>
        <dbReference type="Pfam" id="PF03432"/>
    </source>
</evidence>
<evidence type="ECO:0000313" key="6">
    <source>
        <dbReference type="Proteomes" id="UP001595987"/>
    </source>
</evidence>
<reference evidence="6" key="1">
    <citation type="journal article" date="2019" name="Int. J. Syst. Evol. Microbiol.">
        <title>The Global Catalogue of Microorganisms (GCM) 10K type strain sequencing project: providing services to taxonomists for standard genome sequencing and annotation.</title>
        <authorList>
            <consortium name="The Broad Institute Genomics Platform"/>
            <consortium name="The Broad Institute Genome Sequencing Center for Infectious Disease"/>
            <person name="Wu L."/>
            <person name="Ma J."/>
        </authorList>
    </citation>
    <scope>NUCLEOTIDE SEQUENCE [LARGE SCALE GENOMIC DNA]</scope>
    <source>
        <strain evidence="6">CCUG 63287</strain>
    </source>
</reference>
<name>A0ABV9JGC3_9LACT</name>
<feature type="domain" description="Group II intron-interrupted relaxase LtrB C-terminal" evidence="3">
    <location>
        <begin position="438"/>
        <end position="551"/>
    </location>
</feature>
<feature type="coiled-coil region" evidence="1">
    <location>
        <begin position="462"/>
        <end position="549"/>
    </location>
</feature>
<feature type="domain" description="Group II intron-interrupted relaxase LtrB central" evidence="4">
    <location>
        <begin position="341"/>
        <end position="424"/>
    </location>
</feature>